<reference evidence="2" key="1">
    <citation type="journal article" date="2021" name="PeerJ">
        <title>Extensive microbial diversity within the chicken gut microbiome revealed by metagenomics and culture.</title>
        <authorList>
            <person name="Gilroy R."/>
            <person name="Ravi A."/>
            <person name="Getino M."/>
            <person name="Pursley I."/>
            <person name="Horton D.L."/>
            <person name="Alikhan N.F."/>
            <person name="Baker D."/>
            <person name="Gharbi K."/>
            <person name="Hall N."/>
            <person name="Watson M."/>
            <person name="Adriaenssens E.M."/>
            <person name="Foster-Nyarko E."/>
            <person name="Jarju S."/>
            <person name="Secka A."/>
            <person name="Antonio M."/>
            <person name="Oren A."/>
            <person name="Chaudhuri R.R."/>
            <person name="La Ragione R."/>
            <person name="Hildebrand F."/>
            <person name="Pallen M.J."/>
        </authorList>
    </citation>
    <scope>NUCLEOTIDE SEQUENCE</scope>
    <source>
        <strain evidence="2">CHK178-16964</strain>
    </source>
</reference>
<dbReference type="EMBL" id="DWZA01000083">
    <property type="protein sequence ID" value="HJA71776.1"/>
    <property type="molecule type" value="Genomic_DNA"/>
</dbReference>
<reference evidence="2" key="2">
    <citation type="submission" date="2021-04" db="EMBL/GenBank/DDBJ databases">
        <authorList>
            <person name="Gilroy R."/>
        </authorList>
    </citation>
    <scope>NUCLEOTIDE SEQUENCE</scope>
    <source>
        <strain evidence="2">CHK178-16964</strain>
    </source>
</reference>
<feature type="chain" id="PRO_5039622409" evidence="1">
    <location>
        <begin position="25"/>
        <end position="187"/>
    </location>
</feature>
<dbReference type="AlphaFoldDB" id="A0A9D2HHJ2"/>
<sequence>MKKKILITMAAAVLSVSAAFPAFAAWHENGYGWWYDNGDGTYPVSCWQWVDGNQDGTAECYCFNSEGYIYTDTVTPDGYTVNRDGAWTENGAVQTKSVTPPQTMSDQSALGLYRNEETGETAEVFLNGDGSYRLRAECNGYVIDHESLVYVGGTTYTDRWGFVCNIESGTLSFVADGWHIYKKETEG</sequence>
<protein>
    <submittedName>
        <fullName evidence="2">Uncharacterized protein</fullName>
    </submittedName>
</protein>
<organism evidence="2 3">
    <name type="scientific">Candidatus Lachnoclostridium stercoravium</name>
    <dbReference type="NCBI Taxonomy" id="2838633"/>
    <lineage>
        <taxon>Bacteria</taxon>
        <taxon>Bacillati</taxon>
        <taxon>Bacillota</taxon>
        <taxon>Clostridia</taxon>
        <taxon>Lachnospirales</taxon>
        <taxon>Lachnospiraceae</taxon>
    </lineage>
</organism>
<evidence type="ECO:0000313" key="3">
    <source>
        <dbReference type="Proteomes" id="UP000823900"/>
    </source>
</evidence>
<keyword evidence="1" id="KW-0732">Signal</keyword>
<evidence type="ECO:0000313" key="2">
    <source>
        <dbReference type="EMBL" id="HJA71776.1"/>
    </source>
</evidence>
<comment type="caution">
    <text evidence="2">The sequence shown here is derived from an EMBL/GenBank/DDBJ whole genome shotgun (WGS) entry which is preliminary data.</text>
</comment>
<proteinExistence type="predicted"/>
<evidence type="ECO:0000256" key="1">
    <source>
        <dbReference type="SAM" id="SignalP"/>
    </source>
</evidence>
<dbReference type="Gene3D" id="2.10.270.10">
    <property type="entry name" value="Cholin Binding"/>
    <property type="match status" value="1"/>
</dbReference>
<name>A0A9D2HHJ2_9FIRM</name>
<accession>A0A9D2HHJ2</accession>
<dbReference type="SUPFAM" id="SSF69360">
    <property type="entry name" value="Cell wall binding repeat"/>
    <property type="match status" value="1"/>
</dbReference>
<gene>
    <name evidence="2" type="ORF">IAA07_09425</name>
</gene>
<dbReference type="Proteomes" id="UP000823900">
    <property type="component" value="Unassembled WGS sequence"/>
</dbReference>
<feature type="signal peptide" evidence="1">
    <location>
        <begin position="1"/>
        <end position="24"/>
    </location>
</feature>